<feature type="coiled-coil region" evidence="5">
    <location>
        <begin position="994"/>
        <end position="1021"/>
    </location>
</feature>
<dbReference type="GO" id="GO:0050897">
    <property type="term" value="F:cobalt ion binding"/>
    <property type="evidence" value="ECO:0007669"/>
    <property type="project" value="TreeGrafter"/>
</dbReference>
<name>A0A6A5RY05_9PLEO</name>
<dbReference type="PANTHER" id="PTHR46494">
    <property type="entry name" value="CORA FAMILY METAL ION TRANSPORTER (EUROFUNG)"/>
    <property type="match status" value="1"/>
</dbReference>
<keyword evidence="3 7" id="KW-1133">Transmembrane helix</keyword>
<reference evidence="8" key="1">
    <citation type="journal article" date="2020" name="Stud. Mycol.">
        <title>101 Dothideomycetes genomes: a test case for predicting lifestyles and emergence of pathogens.</title>
        <authorList>
            <person name="Haridas S."/>
            <person name="Albert R."/>
            <person name="Binder M."/>
            <person name="Bloem J."/>
            <person name="Labutti K."/>
            <person name="Salamov A."/>
            <person name="Andreopoulos B."/>
            <person name="Baker S."/>
            <person name="Barry K."/>
            <person name="Bills G."/>
            <person name="Bluhm B."/>
            <person name="Cannon C."/>
            <person name="Castanera R."/>
            <person name="Culley D."/>
            <person name="Daum C."/>
            <person name="Ezra D."/>
            <person name="Gonzalez J."/>
            <person name="Henrissat B."/>
            <person name="Kuo A."/>
            <person name="Liang C."/>
            <person name="Lipzen A."/>
            <person name="Lutzoni F."/>
            <person name="Magnuson J."/>
            <person name="Mondo S."/>
            <person name="Nolan M."/>
            <person name="Ohm R."/>
            <person name="Pangilinan J."/>
            <person name="Park H.-J."/>
            <person name="Ramirez L."/>
            <person name="Alfaro M."/>
            <person name="Sun H."/>
            <person name="Tritt A."/>
            <person name="Yoshinaga Y."/>
            <person name="Zwiers L.-H."/>
            <person name="Turgeon B."/>
            <person name="Goodwin S."/>
            <person name="Spatafora J."/>
            <person name="Crous P."/>
            <person name="Grigoriev I."/>
        </authorList>
    </citation>
    <scope>NUCLEOTIDE SEQUENCE</scope>
    <source>
        <strain evidence="8">CBS 183.55</strain>
    </source>
</reference>
<dbReference type="GO" id="GO:0015095">
    <property type="term" value="F:magnesium ion transmembrane transporter activity"/>
    <property type="evidence" value="ECO:0007669"/>
    <property type="project" value="TreeGrafter"/>
</dbReference>
<dbReference type="EMBL" id="ML978957">
    <property type="protein sequence ID" value="KAF1933281.1"/>
    <property type="molecule type" value="Genomic_DNA"/>
</dbReference>
<feature type="compositionally biased region" description="Basic and acidic residues" evidence="6">
    <location>
        <begin position="1388"/>
        <end position="1399"/>
    </location>
</feature>
<dbReference type="GO" id="GO:0000287">
    <property type="term" value="F:magnesium ion binding"/>
    <property type="evidence" value="ECO:0007669"/>
    <property type="project" value="TreeGrafter"/>
</dbReference>
<evidence type="ECO:0000256" key="7">
    <source>
        <dbReference type="SAM" id="Phobius"/>
    </source>
</evidence>
<dbReference type="InterPro" id="IPR045863">
    <property type="entry name" value="CorA_TM1_TM2"/>
</dbReference>
<sequence length="1399" mass="159709">MKLHGMPQLLLRLMMEIDTSCHISRGMRVHRLHTHCTSLTVSQNTKAQIDEIYRLRNRQNLADAVKDNKFTVQDGDGNTILPSCWEQVVRPSAILQIVLNSDILNPEIASRYPYADDPTPRYRQRKLSAILPDSDAESAELLDVEGSVSHRSDDASEDDKELALDSISSVSDGADSEAREKVPDEFLRQVTVPTDGDGNILIFQVDTTFPVPPHQESMDDGANNEAKKRDTKVFAGNAELMSIAKAVSAQSDSRTSLQIHILPGPRTPLTDPDVSIRWFHVQSERLDFASFRQTCLIISGLSGRLQKLVRRLLDKVEKEKLKVFLGGMFIEPGTVLRADEKHQTDPQSVIFSCIPYFDLQTPSKETSTTTNRFSSRTLMESYYPFEPVQDRDAEQAHRLFGNERRNALVHVPNIWMLNIGSNLVATCGHGALSNDFVQSIEVVETSRFQEMDEQAATATIRLRDWDHRSLLYTREECRSFFQMEQRLRELRLCSACSQTEKSLQLSWHTSDGIVKVAPDLWPGIFRQRDAIFIDLELSSDEPGDDENKTGLKTTPQSTSPSIPFFHWPQALDMEKTRTEALIPDDIKTSIRCLQNVEKAMLSVVLSSHGSYSTVEETFTTTAYYRSLPEETTAHVKLGLPPLLTISGESKSFMVDSSTVHEALVDRQRHAIAKETLELYETVQSTLALFVSHVDKTTMLRKLWGAMKSIIDIANVSCKRSPLRDGGSMSESARQPQISQGWFVRPDMDNHNILVPSQKVKRTFERCRRCSSNKMYETSKAAVSHLNKHLRLLDAAISNHVQPEQWIASYSQKELETWNEGTASILKAVRKIAQQLFVQAKELSDGVRNEDGQMSALYTLPHALLNAFRQLLVFYFAAERSLFFTEESFSDRRKAIEAPEYMTALPFSAEGLRVIEAFGNGVQQALTSAREELCYMVKSKEPVEVFKRLSLSPEYVCGWLMRRLLVKPLENSMTVSDMYREYLSTIQFQVNHRPGKRLLRSINLLQEEIAALQEVNTQQSKLISNYMSVLDDETYEKDIPGRRAMFPYERMLLESCRDSLKMTDQEYRYLLARCGPLSDSTKQSLEINEEDHGKAIMVFTIVTVIFLPLSFVTSFLGMNTTDIRDMDSSSTLFWVIAIPLTAFTMGSVLYIGYNGDDLRDVFNSVYRTVTGKQNRNIGARGISVAQRKLARTSVTGSNSTLDFSSLADEAEFANPRPEDFNNTWSRGHNYPRRQYTLEEPTMHWQPYASAADPVAPEPRTGLRTEPFKQNGYAFENEPVELYLQRTKRDRHSRLAPDPTIRETARIERPEVRTYNETIALDDRRTRRHYSPPTMAPPSVRRTHWNEEDGWYTSRRPMERSRVHYDVPPPIYEWTKKSHRQYSTRGGTRRRTDDKDDCRKF</sequence>
<feature type="region of interest" description="Disordered" evidence="6">
    <location>
        <begin position="537"/>
        <end position="558"/>
    </location>
</feature>
<dbReference type="InterPro" id="IPR002523">
    <property type="entry name" value="MgTranspt_CorA/ZnTranspt_ZntB"/>
</dbReference>
<dbReference type="GO" id="GO:0005886">
    <property type="term" value="C:plasma membrane"/>
    <property type="evidence" value="ECO:0007669"/>
    <property type="project" value="UniProtKB-SubCell"/>
</dbReference>
<evidence type="ECO:0000256" key="5">
    <source>
        <dbReference type="SAM" id="Coils"/>
    </source>
</evidence>
<dbReference type="PANTHER" id="PTHR46494:SF1">
    <property type="entry name" value="CORA FAMILY METAL ION TRANSPORTER (EUROFUNG)"/>
    <property type="match status" value="1"/>
</dbReference>
<evidence type="ECO:0000313" key="8">
    <source>
        <dbReference type="EMBL" id="KAF1933281.1"/>
    </source>
</evidence>
<dbReference type="RefSeq" id="XP_033453529.1">
    <property type="nucleotide sequence ID" value="XM_033590773.1"/>
</dbReference>
<evidence type="ECO:0008006" key="10">
    <source>
        <dbReference type="Google" id="ProtNLM"/>
    </source>
</evidence>
<evidence type="ECO:0000256" key="2">
    <source>
        <dbReference type="ARBA" id="ARBA00022692"/>
    </source>
</evidence>
<evidence type="ECO:0000256" key="1">
    <source>
        <dbReference type="ARBA" id="ARBA00004651"/>
    </source>
</evidence>
<organism evidence="8 9">
    <name type="scientific">Didymella exigua CBS 183.55</name>
    <dbReference type="NCBI Taxonomy" id="1150837"/>
    <lineage>
        <taxon>Eukaryota</taxon>
        <taxon>Fungi</taxon>
        <taxon>Dikarya</taxon>
        <taxon>Ascomycota</taxon>
        <taxon>Pezizomycotina</taxon>
        <taxon>Dothideomycetes</taxon>
        <taxon>Pleosporomycetidae</taxon>
        <taxon>Pleosporales</taxon>
        <taxon>Pleosporineae</taxon>
        <taxon>Didymellaceae</taxon>
        <taxon>Didymella</taxon>
    </lineage>
</organism>
<proteinExistence type="predicted"/>
<keyword evidence="9" id="KW-1185">Reference proteome</keyword>
<feature type="transmembrane region" description="Helical" evidence="7">
    <location>
        <begin position="1130"/>
        <end position="1152"/>
    </location>
</feature>
<evidence type="ECO:0000256" key="3">
    <source>
        <dbReference type="ARBA" id="ARBA00022989"/>
    </source>
</evidence>
<gene>
    <name evidence="8" type="ORF">M421DRAFT_415626</name>
</gene>
<keyword evidence="5" id="KW-0175">Coiled coil</keyword>
<evidence type="ECO:0000256" key="4">
    <source>
        <dbReference type="ARBA" id="ARBA00023136"/>
    </source>
</evidence>
<feature type="transmembrane region" description="Helical" evidence="7">
    <location>
        <begin position="1094"/>
        <end position="1118"/>
    </location>
</feature>
<comment type="subcellular location">
    <subcellularLocation>
        <location evidence="1">Cell membrane</location>
        <topology evidence="1">Multi-pass membrane protein</topology>
    </subcellularLocation>
</comment>
<dbReference type="Gene3D" id="1.20.58.340">
    <property type="entry name" value="Magnesium transport protein CorA, transmembrane region"/>
    <property type="match status" value="1"/>
</dbReference>
<evidence type="ECO:0000313" key="9">
    <source>
        <dbReference type="Proteomes" id="UP000800082"/>
    </source>
</evidence>
<keyword evidence="2 7" id="KW-0812">Transmembrane</keyword>
<dbReference type="OrthoDB" id="5430750at2759"/>
<dbReference type="SUPFAM" id="SSF144083">
    <property type="entry name" value="Magnesium transport protein CorA, transmembrane region"/>
    <property type="match status" value="1"/>
</dbReference>
<evidence type="ECO:0000256" key="6">
    <source>
        <dbReference type="SAM" id="MobiDB-lite"/>
    </source>
</evidence>
<feature type="region of interest" description="Disordered" evidence="6">
    <location>
        <begin position="1373"/>
        <end position="1399"/>
    </location>
</feature>
<keyword evidence="4 7" id="KW-0472">Membrane</keyword>
<accession>A0A6A5RY05</accession>
<protein>
    <recommendedName>
        <fullName evidence="10">Cora-domain-containing protein</fullName>
    </recommendedName>
</protein>
<dbReference type="GO" id="GO:0015087">
    <property type="term" value="F:cobalt ion transmembrane transporter activity"/>
    <property type="evidence" value="ECO:0007669"/>
    <property type="project" value="TreeGrafter"/>
</dbReference>
<dbReference type="Pfam" id="PF01544">
    <property type="entry name" value="CorA"/>
    <property type="match status" value="1"/>
</dbReference>
<dbReference type="Proteomes" id="UP000800082">
    <property type="component" value="Unassembled WGS sequence"/>
</dbReference>
<dbReference type="GeneID" id="54348441"/>